<keyword evidence="2" id="KW-0472">Membrane</keyword>
<dbReference type="OrthoDB" id="2382043at2"/>
<keyword evidence="2" id="KW-0812">Transmembrane</keyword>
<proteinExistence type="predicted"/>
<comment type="caution">
    <text evidence="3">The sequence shown here is derived from an EMBL/GenBank/DDBJ whole genome shotgun (WGS) entry which is preliminary data.</text>
</comment>
<dbReference type="Pfam" id="PF04977">
    <property type="entry name" value="DivIC"/>
    <property type="match status" value="1"/>
</dbReference>
<keyword evidence="4" id="KW-1185">Reference proteome</keyword>
<reference evidence="3 4" key="1">
    <citation type="submission" date="2019-05" db="EMBL/GenBank/DDBJ databases">
        <authorList>
            <person name="Narsing Rao M.P."/>
            <person name="Li W.J."/>
        </authorList>
    </citation>
    <scope>NUCLEOTIDE SEQUENCE [LARGE SCALE GENOMIC DNA]</scope>
    <source>
        <strain evidence="3 4">SYSU_K30003</strain>
    </source>
</reference>
<gene>
    <name evidence="3" type="ORF">FE782_29760</name>
</gene>
<evidence type="ECO:0000313" key="4">
    <source>
        <dbReference type="Proteomes" id="UP000309676"/>
    </source>
</evidence>
<organism evidence="3 4">
    <name type="scientific">Paenibacillus antri</name>
    <dbReference type="NCBI Taxonomy" id="2582848"/>
    <lineage>
        <taxon>Bacteria</taxon>
        <taxon>Bacillati</taxon>
        <taxon>Bacillota</taxon>
        <taxon>Bacilli</taxon>
        <taxon>Bacillales</taxon>
        <taxon>Paenibacillaceae</taxon>
        <taxon>Paenibacillus</taxon>
    </lineage>
</organism>
<accession>A0A5R9G0T7</accession>
<keyword evidence="1" id="KW-0175">Coiled coil</keyword>
<dbReference type="AlphaFoldDB" id="A0A5R9G0T7"/>
<protein>
    <submittedName>
        <fullName evidence="3">Septum formation initiator family protein</fullName>
    </submittedName>
</protein>
<dbReference type="RefSeq" id="WP_138197990.1">
    <property type="nucleotide sequence ID" value="NZ_VCIW01000032.1"/>
</dbReference>
<feature type="transmembrane region" description="Helical" evidence="2">
    <location>
        <begin position="21"/>
        <end position="38"/>
    </location>
</feature>
<evidence type="ECO:0000256" key="1">
    <source>
        <dbReference type="SAM" id="Coils"/>
    </source>
</evidence>
<dbReference type="EMBL" id="VCIW01000032">
    <property type="protein sequence ID" value="TLS48609.1"/>
    <property type="molecule type" value="Genomic_DNA"/>
</dbReference>
<dbReference type="InterPro" id="IPR007060">
    <property type="entry name" value="FtsL/DivIC"/>
</dbReference>
<keyword evidence="2" id="KW-1133">Transmembrane helix</keyword>
<evidence type="ECO:0000256" key="2">
    <source>
        <dbReference type="SAM" id="Phobius"/>
    </source>
</evidence>
<name>A0A5R9G0T7_9BACL</name>
<feature type="coiled-coil region" evidence="1">
    <location>
        <begin position="44"/>
        <end position="71"/>
    </location>
</feature>
<evidence type="ECO:0000313" key="3">
    <source>
        <dbReference type="EMBL" id="TLS48609.1"/>
    </source>
</evidence>
<dbReference type="Proteomes" id="UP000309676">
    <property type="component" value="Unassembled WGS sequence"/>
</dbReference>
<sequence length="105" mass="12038">MAKGSAKQAAKPKSELRRRRLYFTIVGGVSLWAIFAFWDQTGAMKEKKAEMGVLLQRLEEVRAEHDSYQSEVTRLQDPEYIEQKVRKDFGMTRPGDKVFGSPAEE</sequence>